<proteinExistence type="predicted"/>
<dbReference type="Gene3D" id="3.90.550.10">
    <property type="entry name" value="Spore Coat Polysaccharide Biosynthesis Protein SpsA, Chain A"/>
    <property type="match status" value="1"/>
</dbReference>
<dbReference type="PANTHER" id="PTHR22916:SF3">
    <property type="entry name" value="UDP-GLCNAC:BETAGAL BETA-1,3-N-ACETYLGLUCOSAMINYLTRANSFERASE-LIKE PROTEIN 1"/>
    <property type="match status" value="1"/>
</dbReference>
<protein>
    <submittedName>
        <fullName evidence="3">Glycosyltransferase</fullName>
    </submittedName>
</protein>
<dbReference type="GO" id="GO:0016758">
    <property type="term" value="F:hexosyltransferase activity"/>
    <property type="evidence" value="ECO:0007669"/>
    <property type="project" value="UniProtKB-ARBA"/>
</dbReference>
<comment type="caution">
    <text evidence="3">The sequence shown here is derived from an EMBL/GenBank/DDBJ whole genome shotgun (WGS) entry which is preliminary data.</text>
</comment>
<keyword evidence="3" id="KW-0808">Transferase</keyword>
<dbReference type="Pfam" id="PF00535">
    <property type="entry name" value="Glycos_transf_2"/>
    <property type="match status" value="1"/>
</dbReference>
<dbReference type="AlphaFoldDB" id="A0A0B1R7F7"/>
<evidence type="ECO:0000313" key="4">
    <source>
        <dbReference type="Proteomes" id="UP000030853"/>
    </source>
</evidence>
<keyword evidence="1" id="KW-0472">Membrane</keyword>
<keyword evidence="1" id="KW-0812">Transmembrane</keyword>
<organism evidence="3 4">
    <name type="scientific">Pantoea rodasii</name>
    <dbReference type="NCBI Taxonomy" id="1076549"/>
    <lineage>
        <taxon>Bacteria</taxon>
        <taxon>Pseudomonadati</taxon>
        <taxon>Pseudomonadota</taxon>
        <taxon>Gammaproteobacteria</taxon>
        <taxon>Enterobacterales</taxon>
        <taxon>Erwiniaceae</taxon>
        <taxon>Pantoea</taxon>
    </lineage>
</organism>
<dbReference type="CDD" id="cd00761">
    <property type="entry name" value="Glyco_tranf_GTA_type"/>
    <property type="match status" value="1"/>
</dbReference>
<evidence type="ECO:0000259" key="2">
    <source>
        <dbReference type="Pfam" id="PF00535"/>
    </source>
</evidence>
<evidence type="ECO:0000313" key="3">
    <source>
        <dbReference type="EMBL" id="KHJ67030.1"/>
    </source>
</evidence>
<feature type="transmembrane region" description="Helical" evidence="1">
    <location>
        <begin position="308"/>
        <end position="326"/>
    </location>
</feature>
<reference evidence="3 4" key="1">
    <citation type="submission" date="2014-11" db="EMBL/GenBank/DDBJ databases">
        <title>Genome sequencing of Pantoea rodasii ND03.</title>
        <authorList>
            <person name="Muhamad Yunos N.Y."/>
            <person name="Chan K.-G."/>
        </authorList>
    </citation>
    <scope>NUCLEOTIDE SEQUENCE [LARGE SCALE GENOMIC DNA]</scope>
    <source>
        <strain evidence="3 4">ND03</strain>
    </source>
</reference>
<sequence length="331" mass="37840">MNEKPLFSIIIPVYNAQKTIKRTLLSVLKQTYSNYEVVVVNDGSTDSSQQILAGFSSYSQVKVIDQINAGVSAARNNGLQQACGEYVLFLDADDWVDDNFLMIFKQNLDAWPAESVDLMVGNLNDNRVGKVSQAGFFSNEDIPYVLGELEMSDNIGYLHNKCYRRQILSDYDLRFMEGISMSEDLLFNLKFFSCISNFLVTPGAAYHYEDVAGSLSKRKVQYSELKVRKQFLTALYDSIVEKYQGSDLDYFLKGISKRVLALDMQIVTAMYHSSFSPADIAQEINEIKRGKYSKGIFILLNKNEKLKYMIMNLNTITAYYFLYALYRMRAF</sequence>
<dbReference type="SUPFAM" id="SSF53448">
    <property type="entry name" value="Nucleotide-diphospho-sugar transferases"/>
    <property type="match status" value="1"/>
</dbReference>
<dbReference type="Proteomes" id="UP000030853">
    <property type="component" value="Unassembled WGS sequence"/>
</dbReference>
<gene>
    <name evidence="3" type="ORF">QU24_16150</name>
</gene>
<dbReference type="InterPro" id="IPR001173">
    <property type="entry name" value="Glyco_trans_2-like"/>
</dbReference>
<accession>A0A0B1R7F7</accession>
<dbReference type="PANTHER" id="PTHR22916">
    <property type="entry name" value="GLYCOSYLTRANSFERASE"/>
    <property type="match status" value="1"/>
</dbReference>
<feature type="domain" description="Glycosyltransferase 2-like" evidence="2">
    <location>
        <begin position="8"/>
        <end position="154"/>
    </location>
</feature>
<name>A0A0B1R7F7_9GAMM</name>
<keyword evidence="1" id="KW-1133">Transmembrane helix</keyword>
<dbReference type="EMBL" id="JTJJ01000059">
    <property type="protein sequence ID" value="KHJ67030.1"/>
    <property type="molecule type" value="Genomic_DNA"/>
</dbReference>
<dbReference type="RefSeq" id="WP_039333036.1">
    <property type="nucleotide sequence ID" value="NZ_JTJJ01000059.1"/>
</dbReference>
<evidence type="ECO:0000256" key="1">
    <source>
        <dbReference type="SAM" id="Phobius"/>
    </source>
</evidence>
<dbReference type="InterPro" id="IPR029044">
    <property type="entry name" value="Nucleotide-diphossugar_trans"/>
</dbReference>